<feature type="compositionally biased region" description="Polar residues" evidence="1">
    <location>
        <begin position="72"/>
        <end position="92"/>
    </location>
</feature>
<dbReference type="OrthoDB" id="10333517at2759"/>
<evidence type="ECO:0000256" key="1">
    <source>
        <dbReference type="SAM" id="MobiDB-lite"/>
    </source>
</evidence>
<name>A0A8E2EYM7_9PEZI</name>
<gene>
    <name evidence="2" type="ORF">AOQ84DRAFT_365197</name>
</gene>
<sequence length="328" mass="37009">MAPSPNQPPLGYDSRKSPAQGLSSRFSNNILPPGDRIHSLQPPSLSHVGDLRQSSELRSSLQFQRQQRASSENVQWRISERASTPGSTANNDTNRDQQRTLAPISPLTSTYSANSRLPTTPAYYNLKSYDNYLCEIETYTSRSQLSTFTALRASLQKACDFKNLDYTTVKIHVHKSAIPDGAGTLVFADRIFSNDSGLIAFLAPEDSQFIWFHWASDRFEQKSLENLLSDLVKNGKIELKDSWQPGTLSYQKFWKLCQRAVYEAQHHSTAVTRGAEVQTIRYSSLNKAADEGRDVNIPASLYRPMNYGERRGSPPQEQYYSDIKDVSR</sequence>
<dbReference type="AlphaFoldDB" id="A0A8E2EYM7"/>
<keyword evidence="3" id="KW-1185">Reference proteome</keyword>
<organism evidence="2 3">
    <name type="scientific">Glonium stellatum</name>
    <dbReference type="NCBI Taxonomy" id="574774"/>
    <lineage>
        <taxon>Eukaryota</taxon>
        <taxon>Fungi</taxon>
        <taxon>Dikarya</taxon>
        <taxon>Ascomycota</taxon>
        <taxon>Pezizomycotina</taxon>
        <taxon>Dothideomycetes</taxon>
        <taxon>Pleosporomycetidae</taxon>
        <taxon>Gloniales</taxon>
        <taxon>Gloniaceae</taxon>
        <taxon>Glonium</taxon>
    </lineage>
</organism>
<dbReference type="Proteomes" id="UP000250140">
    <property type="component" value="Unassembled WGS sequence"/>
</dbReference>
<evidence type="ECO:0000313" key="3">
    <source>
        <dbReference type="Proteomes" id="UP000250140"/>
    </source>
</evidence>
<accession>A0A8E2EYM7</accession>
<reference evidence="2 3" key="1">
    <citation type="journal article" date="2016" name="Nat. Commun.">
        <title>Ectomycorrhizal ecology is imprinted in the genome of the dominant symbiotic fungus Cenococcum geophilum.</title>
        <authorList>
            <consortium name="DOE Joint Genome Institute"/>
            <person name="Peter M."/>
            <person name="Kohler A."/>
            <person name="Ohm R.A."/>
            <person name="Kuo A."/>
            <person name="Krutzmann J."/>
            <person name="Morin E."/>
            <person name="Arend M."/>
            <person name="Barry K.W."/>
            <person name="Binder M."/>
            <person name="Choi C."/>
            <person name="Clum A."/>
            <person name="Copeland A."/>
            <person name="Grisel N."/>
            <person name="Haridas S."/>
            <person name="Kipfer T."/>
            <person name="LaButti K."/>
            <person name="Lindquist E."/>
            <person name="Lipzen A."/>
            <person name="Maire R."/>
            <person name="Meier B."/>
            <person name="Mihaltcheva S."/>
            <person name="Molinier V."/>
            <person name="Murat C."/>
            <person name="Poggeler S."/>
            <person name="Quandt C.A."/>
            <person name="Sperisen C."/>
            <person name="Tritt A."/>
            <person name="Tisserant E."/>
            <person name="Crous P.W."/>
            <person name="Henrissat B."/>
            <person name="Nehls U."/>
            <person name="Egli S."/>
            <person name="Spatafora J.W."/>
            <person name="Grigoriev I.V."/>
            <person name="Martin F.M."/>
        </authorList>
    </citation>
    <scope>NUCLEOTIDE SEQUENCE [LARGE SCALE GENOMIC DNA]</scope>
    <source>
        <strain evidence="2 3">CBS 207.34</strain>
    </source>
</reference>
<dbReference type="EMBL" id="KV749921">
    <property type="protein sequence ID" value="OCL07161.1"/>
    <property type="molecule type" value="Genomic_DNA"/>
</dbReference>
<feature type="region of interest" description="Disordered" evidence="1">
    <location>
        <begin position="304"/>
        <end position="328"/>
    </location>
</feature>
<feature type="region of interest" description="Disordered" evidence="1">
    <location>
        <begin position="1"/>
        <end position="103"/>
    </location>
</feature>
<protein>
    <submittedName>
        <fullName evidence="2">Uncharacterized protein</fullName>
    </submittedName>
</protein>
<evidence type="ECO:0000313" key="2">
    <source>
        <dbReference type="EMBL" id="OCL07161.1"/>
    </source>
</evidence>
<feature type="compositionally biased region" description="Low complexity" evidence="1">
    <location>
        <begin position="56"/>
        <end position="71"/>
    </location>
</feature>
<proteinExistence type="predicted"/>
<feature type="compositionally biased region" description="Polar residues" evidence="1">
    <location>
        <begin position="20"/>
        <end position="30"/>
    </location>
</feature>